<dbReference type="EMBL" id="BGPR01122093">
    <property type="protein sequence ID" value="GBN23241.1"/>
    <property type="molecule type" value="Genomic_DNA"/>
</dbReference>
<evidence type="ECO:0000313" key="2">
    <source>
        <dbReference type="EMBL" id="GBN23241.1"/>
    </source>
</evidence>
<dbReference type="AlphaFoldDB" id="A0A4Y2M847"/>
<proteinExistence type="predicted"/>
<dbReference type="Proteomes" id="UP000499080">
    <property type="component" value="Unassembled WGS sequence"/>
</dbReference>
<keyword evidence="3" id="KW-1185">Reference proteome</keyword>
<evidence type="ECO:0000313" key="3">
    <source>
        <dbReference type="Proteomes" id="UP000499080"/>
    </source>
</evidence>
<sequence>MKNRYQLLVLENPNSSEIPDVILKLSENCDIIILQEIMKKYPGTSNTLFRGSIKMSSKTMAKETKQSNSCKTKTKSSCFMNHWLKVPKKLSLKELILTPPQNLSKQRGCGGLVVRSRLWGWRAPGSRPDSTEDPPCMGPVAR</sequence>
<accession>A0A4Y2M847</accession>
<dbReference type="OrthoDB" id="6434386at2759"/>
<reference evidence="2 3" key="1">
    <citation type="journal article" date="2019" name="Sci. Rep.">
        <title>Orb-weaving spider Araneus ventricosus genome elucidates the spidroin gene catalogue.</title>
        <authorList>
            <person name="Kono N."/>
            <person name="Nakamura H."/>
            <person name="Ohtoshi R."/>
            <person name="Moran D.A.P."/>
            <person name="Shinohara A."/>
            <person name="Yoshida Y."/>
            <person name="Fujiwara M."/>
            <person name="Mori M."/>
            <person name="Tomita M."/>
            <person name="Arakawa K."/>
        </authorList>
    </citation>
    <scope>NUCLEOTIDE SEQUENCE [LARGE SCALE GENOMIC DNA]</scope>
</reference>
<gene>
    <name evidence="2" type="ORF">AVEN_224013_1</name>
</gene>
<protein>
    <submittedName>
        <fullName evidence="2">Uncharacterized protein</fullName>
    </submittedName>
</protein>
<comment type="caution">
    <text evidence="2">The sequence shown here is derived from an EMBL/GenBank/DDBJ whole genome shotgun (WGS) entry which is preliminary data.</text>
</comment>
<organism evidence="2 3">
    <name type="scientific">Araneus ventricosus</name>
    <name type="common">Orbweaver spider</name>
    <name type="synonym">Epeira ventricosa</name>
    <dbReference type="NCBI Taxonomy" id="182803"/>
    <lineage>
        <taxon>Eukaryota</taxon>
        <taxon>Metazoa</taxon>
        <taxon>Ecdysozoa</taxon>
        <taxon>Arthropoda</taxon>
        <taxon>Chelicerata</taxon>
        <taxon>Arachnida</taxon>
        <taxon>Araneae</taxon>
        <taxon>Araneomorphae</taxon>
        <taxon>Entelegynae</taxon>
        <taxon>Araneoidea</taxon>
        <taxon>Araneidae</taxon>
        <taxon>Araneus</taxon>
    </lineage>
</organism>
<evidence type="ECO:0000256" key="1">
    <source>
        <dbReference type="SAM" id="MobiDB-lite"/>
    </source>
</evidence>
<feature type="region of interest" description="Disordered" evidence="1">
    <location>
        <begin position="123"/>
        <end position="142"/>
    </location>
</feature>
<name>A0A4Y2M847_ARAVE</name>